<evidence type="ECO:0000256" key="1">
    <source>
        <dbReference type="ARBA" id="ARBA00004141"/>
    </source>
</evidence>
<dbReference type="AlphaFoldDB" id="A0A246F2X7"/>
<gene>
    <name evidence="6" type="ORF">CEG18_29350</name>
</gene>
<feature type="transmembrane region" description="Helical" evidence="5">
    <location>
        <begin position="29"/>
        <end position="49"/>
    </location>
</feature>
<evidence type="ECO:0000313" key="6">
    <source>
        <dbReference type="EMBL" id="OWP37987.1"/>
    </source>
</evidence>
<protein>
    <recommendedName>
        <fullName evidence="8">LrgB family protein</fullName>
    </recommendedName>
</protein>
<comment type="subcellular location">
    <subcellularLocation>
        <location evidence="1">Membrane</location>
        <topology evidence="1">Multi-pass membrane protein</topology>
    </subcellularLocation>
</comment>
<evidence type="ECO:0000313" key="7">
    <source>
        <dbReference type="Proteomes" id="UP000198145"/>
    </source>
</evidence>
<sequence length="52" mass="5193">ALRGFALGTASHGIGAAHAMQVNADAGAYAGLALGLQVVLAAVLMPLVFRLF</sequence>
<evidence type="ECO:0000256" key="2">
    <source>
        <dbReference type="ARBA" id="ARBA00022692"/>
    </source>
</evidence>
<dbReference type="EMBL" id="NJBA01000106">
    <property type="protein sequence ID" value="OWP37987.1"/>
    <property type="molecule type" value="Genomic_DNA"/>
</dbReference>
<accession>A0A246F2X7</accession>
<evidence type="ECO:0000256" key="4">
    <source>
        <dbReference type="ARBA" id="ARBA00023136"/>
    </source>
</evidence>
<evidence type="ECO:0000256" key="5">
    <source>
        <dbReference type="SAM" id="Phobius"/>
    </source>
</evidence>
<evidence type="ECO:0000256" key="3">
    <source>
        <dbReference type="ARBA" id="ARBA00022989"/>
    </source>
</evidence>
<dbReference type="Proteomes" id="UP000198145">
    <property type="component" value="Unassembled WGS sequence"/>
</dbReference>
<reference evidence="6 7" key="1">
    <citation type="submission" date="2017-06" db="EMBL/GenBank/DDBJ databases">
        <title>Draft genome of Pseudomonas nitroreducens DF05.</title>
        <authorList>
            <person name="Iyer R."/>
        </authorList>
    </citation>
    <scope>NUCLEOTIDE SEQUENCE [LARGE SCALE GENOMIC DNA]</scope>
    <source>
        <strain evidence="6 7">DF05</strain>
    </source>
</reference>
<dbReference type="Pfam" id="PF04172">
    <property type="entry name" value="LrgB"/>
    <property type="match status" value="1"/>
</dbReference>
<keyword evidence="4 5" id="KW-0472">Membrane</keyword>
<proteinExistence type="predicted"/>
<dbReference type="InterPro" id="IPR007300">
    <property type="entry name" value="CidB/LrgB"/>
</dbReference>
<feature type="non-terminal residue" evidence="6">
    <location>
        <position position="1"/>
    </location>
</feature>
<keyword evidence="3 5" id="KW-1133">Transmembrane helix</keyword>
<name>A0A246F2X7_PSENT</name>
<keyword evidence="2 5" id="KW-0812">Transmembrane</keyword>
<organism evidence="6 7">
    <name type="scientific">Pseudomonas nitroreducens</name>
    <dbReference type="NCBI Taxonomy" id="46680"/>
    <lineage>
        <taxon>Bacteria</taxon>
        <taxon>Pseudomonadati</taxon>
        <taxon>Pseudomonadota</taxon>
        <taxon>Gammaproteobacteria</taxon>
        <taxon>Pseudomonadales</taxon>
        <taxon>Pseudomonadaceae</taxon>
        <taxon>Pseudomonas</taxon>
    </lineage>
</organism>
<dbReference type="GO" id="GO:0016020">
    <property type="term" value="C:membrane"/>
    <property type="evidence" value="ECO:0007669"/>
    <property type="project" value="UniProtKB-SubCell"/>
</dbReference>
<comment type="caution">
    <text evidence="6">The sequence shown here is derived from an EMBL/GenBank/DDBJ whole genome shotgun (WGS) entry which is preliminary data.</text>
</comment>
<evidence type="ECO:0008006" key="8">
    <source>
        <dbReference type="Google" id="ProtNLM"/>
    </source>
</evidence>